<protein>
    <submittedName>
        <fullName evidence="1">Uncharacterized protein</fullName>
    </submittedName>
</protein>
<dbReference type="AlphaFoldDB" id="A0AAD9XSS6"/>
<reference evidence="1" key="1">
    <citation type="journal article" date="2023" name="Plant J.">
        <title>Genome sequences and population genomics provide insights into the demographic history, inbreeding, and mutation load of two 'living fossil' tree species of Dipteronia.</title>
        <authorList>
            <person name="Feng Y."/>
            <person name="Comes H.P."/>
            <person name="Chen J."/>
            <person name="Zhu S."/>
            <person name="Lu R."/>
            <person name="Zhang X."/>
            <person name="Li P."/>
            <person name="Qiu J."/>
            <person name="Olsen K.M."/>
            <person name="Qiu Y."/>
        </authorList>
    </citation>
    <scope>NUCLEOTIDE SEQUENCE</scope>
    <source>
        <strain evidence="1">KIB01</strain>
    </source>
</reference>
<proteinExistence type="predicted"/>
<comment type="caution">
    <text evidence="1">The sequence shown here is derived from an EMBL/GenBank/DDBJ whole genome shotgun (WGS) entry which is preliminary data.</text>
</comment>
<accession>A0AAD9XSS6</accession>
<dbReference type="Proteomes" id="UP001280121">
    <property type="component" value="Unassembled WGS sequence"/>
</dbReference>
<keyword evidence="2" id="KW-1185">Reference proteome</keyword>
<sequence length="126" mass="14628">MITVFYRQKSVIPSNTSEPPIIEVVLLDPRHKQRLLRYCFALLWSEDRANEMTSRVITTLNEIYYQYKVIYFTNVEAVDNIHIANDMSTDDGEIDADSLLDYGYMKLVKETDEIIGAVKDLSLEEN</sequence>
<gene>
    <name evidence="1" type="ORF">Ddye_003022</name>
</gene>
<name>A0AAD9XSS6_9ROSI</name>
<organism evidence="1 2">
    <name type="scientific">Dipteronia dyeriana</name>
    <dbReference type="NCBI Taxonomy" id="168575"/>
    <lineage>
        <taxon>Eukaryota</taxon>
        <taxon>Viridiplantae</taxon>
        <taxon>Streptophyta</taxon>
        <taxon>Embryophyta</taxon>
        <taxon>Tracheophyta</taxon>
        <taxon>Spermatophyta</taxon>
        <taxon>Magnoliopsida</taxon>
        <taxon>eudicotyledons</taxon>
        <taxon>Gunneridae</taxon>
        <taxon>Pentapetalae</taxon>
        <taxon>rosids</taxon>
        <taxon>malvids</taxon>
        <taxon>Sapindales</taxon>
        <taxon>Sapindaceae</taxon>
        <taxon>Hippocastanoideae</taxon>
        <taxon>Acereae</taxon>
        <taxon>Dipteronia</taxon>
    </lineage>
</organism>
<evidence type="ECO:0000313" key="2">
    <source>
        <dbReference type="Proteomes" id="UP001280121"/>
    </source>
</evidence>
<evidence type="ECO:0000313" key="1">
    <source>
        <dbReference type="EMBL" id="KAK2664448.1"/>
    </source>
</evidence>
<dbReference type="EMBL" id="JANJYI010000001">
    <property type="protein sequence ID" value="KAK2664448.1"/>
    <property type="molecule type" value="Genomic_DNA"/>
</dbReference>